<dbReference type="GO" id="GO:0005990">
    <property type="term" value="P:lactose catabolic process"/>
    <property type="evidence" value="ECO:0007669"/>
    <property type="project" value="TreeGrafter"/>
</dbReference>
<comment type="caution">
    <text evidence="10">The sequence shown here is derived from an EMBL/GenBank/DDBJ whole genome shotgun (WGS) entry which is preliminary data.</text>
</comment>
<feature type="domain" description="Beta galactosidase small chain/" evidence="9">
    <location>
        <begin position="780"/>
        <end position="1060"/>
    </location>
</feature>
<dbReference type="Gene3D" id="2.70.98.10">
    <property type="match status" value="1"/>
</dbReference>
<dbReference type="PROSITE" id="PS00719">
    <property type="entry name" value="GLYCOSYL_HYDROL_F2_1"/>
    <property type="match status" value="1"/>
</dbReference>
<dbReference type="SUPFAM" id="SSF49303">
    <property type="entry name" value="beta-Galactosidase/glucuronidase domain"/>
    <property type="match status" value="2"/>
</dbReference>
<dbReference type="Gene3D" id="2.60.120.260">
    <property type="entry name" value="Galactose-binding domain-like"/>
    <property type="match status" value="1"/>
</dbReference>
<dbReference type="InterPro" id="IPR006101">
    <property type="entry name" value="Glyco_hydro_2"/>
</dbReference>
<dbReference type="SUPFAM" id="SSF49785">
    <property type="entry name" value="Galactose-binding domain-like"/>
    <property type="match status" value="1"/>
</dbReference>
<evidence type="ECO:0000259" key="9">
    <source>
        <dbReference type="SMART" id="SM01038"/>
    </source>
</evidence>
<evidence type="ECO:0000256" key="1">
    <source>
        <dbReference type="ARBA" id="ARBA00001412"/>
    </source>
</evidence>
<dbReference type="EC" id="3.2.1.23" evidence="3 8"/>
<comment type="catalytic activity">
    <reaction evidence="1 8">
        <text>Hydrolysis of terminal non-reducing beta-D-galactose residues in beta-D-galactosides.</text>
        <dbReference type="EC" id="3.2.1.23"/>
    </reaction>
</comment>
<dbReference type="Pfam" id="PF02836">
    <property type="entry name" value="Glyco_hydro_2_C"/>
    <property type="match status" value="1"/>
</dbReference>
<dbReference type="InterPro" id="IPR004199">
    <property type="entry name" value="B-gal_small/dom_5"/>
</dbReference>
<name>A0A261F3P7_9BIFI</name>
<organism evidence="10 11">
    <name type="scientific">Alloscardovia macacae</name>
    <dbReference type="NCBI Taxonomy" id="1160091"/>
    <lineage>
        <taxon>Bacteria</taxon>
        <taxon>Bacillati</taxon>
        <taxon>Actinomycetota</taxon>
        <taxon>Actinomycetes</taxon>
        <taxon>Bifidobacteriales</taxon>
        <taxon>Bifidobacteriaceae</taxon>
        <taxon>Alloscardovia</taxon>
    </lineage>
</organism>
<dbReference type="InterPro" id="IPR032312">
    <property type="entry name" value="LacZ_4"/>
</dbReference>
<dbReference type="PANTHER" id="PTHR46323:SF2">
    <property type="entry name" value="BETA-GALACTOSIDASE"/>
    <property type="match status" value="1"/>
</dbReference>
<dbReference type="InterPro" id="IPR008979">
    <property type="entry name" value="Galactose-bd-like_sf"/>
</dbReference>
<dbReference type="SUPFAM" id="SSF51445">
    <property type="entry name" value="(Trans)glycosidases"/>
    <property type="match status" value="1"/>
</dbReference>
<dbReference type="Pfam" id="PF02929">
    <property type="entry name" value="Bgal_small_N"/>
    <property type="match status" value="1"/>
</dbReference>
<dbReference type="Pfam" id="PF16353">
    <property type="entry name" value="LacZ_4"/>
    <property type="match status" value="1"/>
</dbReference>
<protein>
    <recommendedName>
        <fullName evidence="4 8">Beta-galactosidase</fullName>
        <ecNumber evidence="3 8">3.2.1.23</ecNumber>
    </recommendedName>
    <alternativeName>
        <fullName evidence="7 8">Lactase</fullName>
    </alternativeName>
</protein>
<keyword evidence="11" id="KW-1185">Reference proteome</keyword>
<dbReference type="PANTHER" id="PTHR46323">
    <property type="entry name" value="BETA-GALACTOSIDASE"/>
    <property type="match status" value="1"/>
</dbReference>
<comment type="similarity">
    <text evidence="2 8">Belongs to the glycosyl hydrolase 2 family.</text>
</comment>
<dbReference type="PROSITE" id="PS00608">
    <property type="entry name" value="GLYCOSYL_HYDROL_F2_2"/>
    <property type="match status" value="1"/>
</dbReference>
<evidence type="ECO:0000256" key="6">
    <source>
        <dbReference type="ARBA" id="ARBA00023295"/>
    </source>
</evidence>
<dbReference type="Pfam" id="PF00703">
    <property type="entry name" value="Glyco_hydro_2"/>
    <property type="match status" value="1"/>
</dbReference>
<evidence type="ECO:0000256" key="4">
    <source>
        <dbReference type="ARBA" id="ARBA00013303"/>
    </source>
</evidence>
<dbReference type="InterPro" id="IPR006103">
    <property type="entry name" value="Glyco_hydro_2_cat"/>
</dbReference>
<evidence type="ECO:0000313" key="10">
    <source>
        <dbReference type="EMBL" id="OZG53759.1"/>
    </source>
</evidence>
<sequence>MTNTTYATPHIETATEASATWLTDPSICAVNRLPAHSAHHVWGGAEKQSLRHSLDDLNGTWHASVLLHDETLLERVSQAAASDCAPSHAVLAQLGEKSSRVRVPGHLQTDGLLPHQYVNQQYAWDGHEQLDAPSIPSENHVGVYTRDFVLSNRERAALSSPSERVTLTFDGAATAIYVWLNGVFVGYAEDSFTPSEFDVTAALRARAADGLHTLVVACYQYSTAHWLEDQDYWRLHGLFRSVHTDVLPAVHVEHVQSVADFDVERGAGVLSGSLYVANSSSTPSDLHVEVYDADDTLCSSQHFEGVTGAASELTLGQTIDFAHPWSAEDPYLYTLVVTAVDAQSGEVIEVAEQKIGFRHFELDPADHIMKLNGKRILFKGVNRHEFGSDCGRALTEEQMLWDIQFLKQHNINSVRTSHYPNQSRWYELCDEYGIYLIDETNLETHGTWCDAFGVVTEERAVPANKTDQWLNPCIDRATSMFKRDVNHASVLIWSLGNESYGGDVFTAMSDFFHAVDTRPVHYEGTTWLRSNAHVTDIESRMYSPAADVEKYLTGTWEYGEPTKPYLSCEYMHAMGNSLGDMKSYTDLERYPLYQGGFIWDYGDQGLEQQLPDGTTRLTYGGDWYDRPTDYEFSGNGIVFANRRPTAKAQEVKFLYANVKIQVTEDGAHLQNDNLFTSTSDSIFVARVLVDGREVWKDTYVFDVPAGEQEDVLIEWPEATAFAHLGSEVVYELSQTLGEATPWAPAGYELTFGQRAVSIHQEPAQTDTQKPRITEDYWNLGLRTKDAEVLLSRQHGGPVSMKRLAQSDDMVLRVPQLTTWRALTDNDRGYKAGFSRAQWLAAGRFAKMVGQNFMVDTDRGVLTGEYTYELATSSKTQVSAVWSVDASARVHLTLTYPGSANEPSNPLAFGLEWKLPAAYTRTRFYGLGPDETYADRANGAKLGVWSTTIFDDVQPYLMPQETGNHEGTRFVELTDQFGHGLRISAHGSDSANAFAFSALPYSSAMLDEAAHQEELPAHTHTYLRLLAGQLGVGGDDSWGSTVHPQFELDATKPLVLDVDIELI</sequence>
<dbReference type="GO" id="GO:0009341">
    <property type="term" value="C:beta-galactosidase complex"/>
    <property type="evidence" value="ECO:0007669"/>
    <property type="project" value="InterPro"/>
</dbReference>
<accession>A0A261F3P7</accession>
<keyword evidence="5 8" id="KW-0378">Hydrolase</keyword>
<proteinExistence type="inferred from homology"/>
<dbReference type="Gene3D" id="3.20.20.80">
    <property type="entry name" value="Glycosidases"/>
    <property type="match status" value="1"/>
</dbReference>
<dbReference type="GO" id="GO:0004565">
    <property type="term" value="F:beta-galactosidase activity"/>
    <property type="evidence" value="ECO:0007669"/>
    <property type="project" value="UniProtKB-EC"/>
</dbReference>
<dbReference type="InterPro" id="IPR017853">
    <property type="entry name" value="GH"/>
</dbReference>
<dbReference type="InterPro" id="IPR011013">
    <property type="entry name" value="Gal_mutarotase_sf_dom"/>
</dbReference>
<evidence type="ECO:0000256" key="8">
    <source>
        <dbReference type="RuleBase" id="RU361154"/>
    </source>
</evidence>
<dbReference type="EMBL" id="MWWT01000008">
    <property type="protein sequence ID" value="OZG53759.1"/>
    <property type="molecule type" value="Genomic_DNA"/>
</dbReference>
<dbReference type="RefSeq" id="WP_094726936.1">
    <property type="nucleotide sequence ID" value="NZ_JBHLWS010000009.1"/>
</dbReference>
<dbReference type="Pfam" id="PF02837">
    <property type="entry name" value="Glyco_hydro_2_N"/>
    <property type="match status" value="1"/>
</dbReference>
<keyword evidence="6 8" id="KW-0326">Glycosidase</keyword>
<dbReference type="GO" id="GO:0030246">
    <property type="term" value="F:carbohydrate binding"/>
    <property type="evidence" value="ECO:0007669"/>
    <property type="project" value="InterPro"/>
</dbReference>
<dbReference type="InterPro" id="IPR023232">
    <property type="entry name" value="Glyco_hydro_2_AS"/>
</dbReference>
<dbReference type="SMART" id="SM01038">
    <property type="entry name" value="Bgal_small_N"/>
    <property type="match status" value="1"/>
</dbReference>
<dbReference type="InterPro" id="IPR036156">
    <property type="entry name" value="Beta-gal/glucu_dom_sf"/>
</dbReference>
<evidence type="ECO:0000256" key="5">
    <source>
        <dbReference type="ARBA" id="ARBA00022801"/>
    </source>
</evidence>
<dbReference type="SUPFAM" id="SSF74650">
    <property type="entry name" value="Galactose mutarotase-like"/>
    <property type="match status" value="1"/>
</dbReference>
<dbReference type="AlphaFoldDB" id="A0A261F3P7"/>
<dbReference type="InterPro" id="IPR050347">
    <property type="entry name" value="Bact_Beta-galactosidase"/>
</dbReference>
<gene>
    <name evidence="10" type="ORF">ALMA_1324</name>
</gene>
<dbReference type="InterPro" id="IPR013783">
    <property type="entry name" value="Ig-like_fold"/>
</dbReference>
<dbReference type="Proteomes" id="UP000243657">
    <property type="component" value="Unassembled WGS sequence"/>
</dbReference>
<dbReference type="InterPro" id="IPR006102">
    <property type="entry name" value="Ig-like_GH2"/>
</dbReference>
<dbReference type="InterPro" id="IPR006104">
    <property type="entry name" value="Glyco_hydro_2_N"/>
</dbReference>
<dbReference type="InterPro" id="IPR014718">
    <property type="entry name" value="GH-type_carb-bd"/>
</dbReference>
<dbReference type="InterPro" id="IPR023230">
    <property type="entry name" value="Glyco_hydro_2_CS"/>
</dbReference>
<reference evidence="10 11" key="1">
    <citation type="journal article" date="2017" name="BMC Genomics">
        <title>Comparative genomic and phylogenomic analyses of the Bifidobacteriaceae family.</title>
        <authorList>
            <person name="Lugli G.A."/>
            <person name="Milani C."/>
            <person name="Turroni F."/>
            <person name="Duranti S."/>
            <person name="Mancabelli L."/>
            <person name="Mangifesta M."/>
            <person name="Ferrario C."/>
            <person name="Modesto M."/>
            <person name="Mattarelli P."/>
            <person name="Jiri K."/>
            <person name="van Sinderen D."/>
            <person name="Ventura M."/>
        </authorList>
    </citation>
    <scope>NUCLEOTIDE SEQUENCE [LARGE SCALE GENOMIC DNA]</scope>
    <source>
        <strain evidence="10 11">DSM 24762</strain>
    </source>
</reference>
<evidence type="ECO:0000256" key="2">
    <source>
        <dbReference type="ARBA" id="ARBA00007401"/>
    </source>
</evidence>
<dbReference type="PRINTS" id="PR00132">
    <property type="entry name" value="GLHYDRLASE2"/>
</dbReference>
<evidence type="ECO:0000256" key="3">
    <source>
        <dbReference type="ARBA" id="ARBA00012756"/>
    </source>
</evidence>
<evidence type="ECO:0000313" key="11">
    <source>
        <dbReference type="Proteomes" id="UP000243657"/>
    </source>
</evidence>
<evidence type="ECO:0000256" key="7">
    <source>
        <dbReference type="ARBA" id="ARBA00032230"/>
    </source>
</evidence>
<dbReference type="Gene3D" id="2.60.40.10">
    <property type="entry name" value="Immunoglobulins"/>
    <property type="match status" value="2"/>
</dbReference>